<dbReference type="InterPro" id="IPR027056">
    <property type="entry name" value="Gluconate_2DH_su3"/>
</dbReference>
<dbReference type="Proteomes" id="UP000664293">
    <property type="component" value="Unassembled WGS sequence"/>
</dbReference>
<accession>A0ABS3E6L9</accession>
<evidence type="ECO:0000313" key="2">
    <source>
        <dbReference type="Proteomes" id="UP000664293"/>
    </source>
</evidence>
<dbReference type="RefSeq" id="WP_207001302.1">
    <property type="nucleotide sequence ID" value="NZ_JAEKJR010000002.1"/>
</dbReference>
<reference evidence="1 2" key="1">
    <citation type="submission" date="2020-12" db="EMBL/GenBank/DDBJ databases">
        <title>Oil enriched cultivation method for isolating marine PHA-producing bacteria.</title>
        <authorList>
            <person name="Zheng W."/>
            <person name="Yu S."/>
            <person name="Huang Y."/>
        </authorList>
    </citation>
    <scope>NUCLEOTIDE SEQUENCE [LARGE SCALE GENOMIC DNA]</scope>
    <source>
        <strain evidence="1 2">SN0-2</strain>
    </source>
</reference>
<gene>
    <name evidence="1" type="ORF">JF535_08835</name>
</gene>
<comment type="caution">
    <text evidence="1">The sequence shown here is derived from an EMBL/GenBank/DDBJ whole genome shotgun (WGS) entry which is preliminary data.</text>
</comment>
<sequence>MDRRDFLLGMSAILGCSVPSLDVAALESALKFSGQSTGFLRDIELSYVSRIADTIIPETDTPSASQVGVADYIDFYLHDFLPARQAQQFVLGLHGMTGSMQEFLTLSVDRQLAVIQDLDDRLDTDQENSTFKKLKELVVIGYYTSQAGATQALGYDPIPGPYKEIKLAEVGRAWL</sequence>
<dbReference type="Pfam" id="PF13618">
    <property type="entry name" value="Gluconate_2-dh3"/>
    <property type="match status" value="1"/>
</dbReference>
<protein>
    <submittedName>
        <fullName evidence="1">Gluconate 2-dehydrogenase subunit 3 family protein</fullName>
    </submittedName>
</protein>
<dbReference type="PROSITE" id="PS51257">
    <property type="entry name" value="PROKAR_LIPOPROTEIN"/>
    <property type="match status" value="1"/>
</dbReference>
<organism evidence="1 2">
    <name type="scientific">Microbulbifer salipaludis</name>
    <dbReference type="NCBI Taxonomy" id="187980"/>
    <lineage>
        <taxon>Bacteria</taxon>
        <taxon>Pseudomonadati</taxon>
        <taxon>Pseudomonadota</taxon>
        <taxon>Gammaproteobacteria</taxon>
        <taxon>Cellvibrionales</taxon>
        <taxon>Microbulbiferaceae</taxon>
        <taxon>Microbulbifer</taxon>
    </lineage>
</organism>
<dbReference type="EMBL" id="JAEKJR010000002">
    <property type="protein sequence ID" value="MBN8430954.1"/>
    <property type="molecule type" value="Genomic_DNA"/>
</dbReference>
<evidence type="ECO:0000313" key="1">
    <source>
        <dbReference type="EMBL" id="MBN8430954.1"/>
    </source>
</evidence>
<keyword evidence="2" id="KW-1185">Reference proteome</keyword>
<name>A0ABS3E6L9_9GAMM</name>
<proteinExistence type="predicted"/>